<dbReference type="CDD" id="cd01647">
    <property type="entry name" value="RT_LTR"/>
    <property type="match status" value="1"/>
</dbReference>
<dbReference type="InterPro" id="IPR043128">
    <property type="entry name" value="Rev_trsase/Diguanyl_cyclase"/>
</dbReference>
<evidence type="ECO:0000256" key="7">
    <source>
        <dbReference type="ARBA" id="ARBA00022759"/>
    </source>
</evidence>
<name>A0A699GWW0_TANCI</name>
<evidence type="ECO:0000256" key="9">
    <source>
        <dbReference type="ARBA" id="ARBA00022842"/>
    </source>
</evidence>
<keyword evidence="5" id="KW-0479">Metal-binding</keyword>
<evidence type="ECO:0000256" key="4">
    <source>
        <dbReference type="ARBA" id="ARBA00022722"/>
    </source>
</evidence>
<keyword evidence="4" id="KW-0540">Nuclease</keyword>
<dbReference type="GO" id="GO:0003964">
    <property type="term" value="F:RNA-directed DNA polymerase activity"/>
    <property type="evidence" value="ECO:0007669"/>
    <property type="project" value="UniProtKB-KW"/>
</dbReference>
<dbReference type="Gene3D" id="3.10.10.10">
    <property type="entry name" value="HIV Type 1 Reverse Transcriptase, subunit A, domain 1"/>
    <property type="match status" value="1"/>
</dbReference>
<dbReference type="FunFam" id="3.30.70.270:FF:000003">
    <property type="entry name" value="Transposon Ty3-G Gag-Pol polyprotein"/>
    <property type="match status" value="1"/>
</dbReference>
<evidence type="ECO:0000256" key="11">
    <source>
        <dbReference type="ARBA" id="ARBA00022918"/>
    </source>
</evidence>
<dbReference type="FunFam" id="3.10.10.10:FF:000007">
    <property type="entry name" value="Retrovirus-related Pol polyprotein from transposon 17.6-like Protein"/>
    <property type="match status" value="1"/>
</dbReference>
<feature type="compositionally biased region" description="Polar residues" evidence="15">
    <location>
        <begin position="85"/>
        <end position="94"/>
    </location>
</feature>
<evidence type="ECO:0000256" key="1">
    <source>
        <dbReference type="ARBA" id="ARBA00022670"/>
    </source>
</evidence>
<dbReference type="GO" id="GO:0004190">
    <property type="term" value="F:aspartic-type endopeptidase activity"/>
    <property type="evidence" value="ECO:0007669"/>
    <property type="project" value="UniProtKB-KW"/>
</dbReference>
<evidence type="ECO:0000256" key="13">
    <source>
        <dbReference type="ARBA" id="ARBA00023125"/>
    </source>
</evidence>
<gene>
    <name evidence="20" type="ORF">Tci_236679</name>
</gene>
<keyword evidence="10" id="KW-0229">DNA integration</keyword>
<keyword evidence="3" id="KW-0548">Nucleotidyltransferase</keyword>
<dbReference type="PANTHER" id="PTHR37984:SF5">
    <property type="entry name" value="PROTEIN NYNRIN-LIKE"/>
    <property type="match status" value="1"/>
</dbReference>
<evidence type="ECO:0000256" key="8">
    <source>
        <dbReference type="ARBA" id="ARBA00022801"/>
    </source>
</evidence>
<keyword evidence="6" id="KW-0064">Aspartyl protease</keyword>
<dbReference type="GO" id="GO:0015074">
    <property type="term" value="P:DNA integration"/>
    <property type="evidence" value="ECO:0007669"/>
    <property type="project" value="UniProtKB-KW"/>
</dbReference>
<evidence type="ECO:0000259" key="18">
    <source>
        <dbReference type="Pfam" id="PF17921"/>
    </source>
</evidence>
<dbReference type="SUPFAM" id="SSF56672">
    <property type="entry name" value="DNA/RNA polymerases"/>
    <property type="match status" value="1"/>
</dbReference>
<dbReference type="GO" id="GO:0046872">
    <property type="term" value="F:metal ion binding"/>
    <property type="evidence" value="ECO:0007669"/>
    <property type="project" value="UniProtKB-KW"/>
</dbReference>
<dbReference type="InterPro" id="IPR041373">
    <property type="entry name" value="RT_RNaseH"/>
</dbReference>
<keyword evidence="12" id="KW-0239">DNA-directed DNA polymerase</keyword>
<evidence type="ECO:0000256" key="12">
    <source>
        <dbReference type="ARBA" id="ARBA00022932"/>
    </source>
</evidence>
<evidence type="ECO:0000259" key="16">
    <source>
        <dbReference type="Pfam" id="PF00078"/>
    </source>
</evidence>
<evidence type="ECO:0008006" key="21">
    <source>
        <dbReference type="Google" id="ProtNLM"/>
    </source>
</evidence>
<dbReference type="EMBL" id="BKCJ010067452">
    <property type="protein sequence ID" value="GEW64703.1"/>
    <property type="molecule type" value="Genomic_DNA"/>
</dbReference>
<feature type="domain" description="Integrase zinc-binding" evidence="18">
    <location>
        <begin position="685"/>
        <end position="719"/>
    </location>
</feature>
<feature type="domain" description="Reverse transcriptase" evidence="16">
    <location>
        <begin position="395"/>
        <end position="510"/>
    </location>
</feature>
<organism evidence="20">
    <name type="scientific">Tanacetum cinerariifolium</name>
    <name type="common">Dalmatian daisy</name>
    <name type="synonym">Chrysanthemum cinerariifolium</name>
    <dbReference type="NCBI Taxonomy" id="118510"/>
    <lineage>
        <taxon>Eukaryota</taxon>
        <taxon>Viridiplantae</taxon>
        <taxon>Streptophyta</taxon>
        <taxon>Embryophyta</taxon>
        <taxon>Tracheophyta</taxon>
        <taxon>Spermatophyta</taxon>
        <taxon>Magnoliopsida</taxon>
        <taxon>eudicotyledons</taxon>
        <taxon>Gunneridae</taxon>
        <taxon>Pentapetalae</taxon>
        <taxon>asterids</taxon>
        <taxon>campanulids</taxon>
        <taxon>Asterales</taxon>
        <taxon>Asteraceae</taxon>
        <taxon>Asteroideae</taxon>
        <taxon>Anthemideae</taxon>
        <taxon>Anthemidinae</taxon>
        <taxon>Tanacetum</taxon>
    </lineage>
</organism>
<dbReference type="GO" id="GO:0006508">
    <property type="term" value="P:proteolysis"/>
    <property type="evidence" value="ECO:0007669"/>
    <property type="project" value="UniProtKB-KW"/>
</dbReference>
<keyword evidence="11" id="KW-0695">RNA-directed DNA polymerase</keyword>
<dbReference type="InterPro" id="IPR050951">
    <property type="entry name" value="Retrovirus_Pol_polyprotein"/>
</dbReference>
<reference evidence="20" key="1">
    <citation type="journal article" date="2019" name="Sci. Rep.">
        <title>Draft genome of Tanacetum cinerariifolium, the natural source of mosquito coil.</title>
        <authorList>
            <person name="Yamashiro T."/>
            <person name="Shiraishi A."/>
            <person name="Satake H."/>
            <person name="Nakayama K."/>
        </authorList>
    </citation>
    <scope>NUCLEOTIDE SEQUENCE</scope>
</reference>
<dbReference type="InterPro" id="IPR056924">
    <property type="entry name" value="SH3_Tf2-1"/>
</dbReference>
<dbReference type="Pfam" id="PF17921">
    <property type="entry name" value="Integrase_H2C2"/>
    <property type="match status" value="1"/>
</dbReference>
<evidence type="ECO:0000256" key="3">
    <source>
        <dbReference type="ARBA" id="ARBA00022695"/>
    </source>
</evidence>
<dbReference type="InterPro" id="IPR043502">
    <property type="entry name" value="DNA/RNA_pol_sf"/>
</dbReference>
<dbReference type="InterPro" id="IPR041588">
    <property type="entry name" value="Integrase_H2C2"/>
</dbReference>
<evidence type="ECO:0000256" key="5">
    <source>
        <dbReference type="ARBA" id="ARBA00022723"/>
    </source>
</evidence>
<feature type="domain" description="Reverse transcriptase RNase H-like" evidence="17">
    <location>
        <begin position="602"/>
        <end position="647"/>
    </location>
</feature>
<keyword evidence="9" id="KW-0460">Magnesium</keyword>
<evidence type="ECO:0000256" key="14">
    <source>
        <dbReference type="ARBA" id="ARBA00023172"/>
    </source>
</evidence>
<dbReference type="Gene3D" id="3.30.70.270">
    <property type="match status" value="2"/>
</dbReference>
<evidence type="ECO:0000256" key="6">
    <source>
        <dbReference type="ARBA" id="ARBA00022750"/>
    </source>
</evidence>
<keyword evidence="2" id="KW-0808">Transferase</keyword>
<dbReference type="Pfam" id="PF00078">
    <property type="entry name" value="RVT_1"/>
    <property type="match status" value="1"/>
</dbReference>
<evidence type="ECO:0000256" key="10">
    <source>
        <dbReference type="ARBA" id="ARBA00022908"/>
    </source>
</evidence>
<accession>A0A699GWW0</accession>
<feature type="domain" description="Tf2-1-like SH3-like" evidence="19">
    <location>
        <begin position="798"/>
        <end position="862"/>
    </location>
</feature>
<dbReference type="GO" id="GO:0003887">
    <property type="term" value="F:DNA-directed DNA polymerase activity"/>
    <property type="evidence" value="ECO:0007669"/>
    <property type="project" value="UniProtKB-KW"/>
</dbReference>
<keyword evidence="13" id="KW-0238">DNA-binding</keyword>
<dbReference type="GO" id="GO:0006310">
    <property type="term" value="P:DNA recombination"/>
    <property type="evidence" value="ECO:0007669"/>
    <property type="project" value="UniProtKB-KW"/>
</dbReference>
<evidence type="ECO:0000259" key="17">
    <source>
        <dbReference type="Pfam" id="PF17917"/>
    </source>
</evidence>
<proteinExistence type="predicted"/>
<keyword evidence="7" id="KW-0255">Endonuclease</keyword>
<dbReference type="InterPro" id="IPR000477">
    <property type="entry name" value="RT_dom"/>
</dbReference>
<evidence type="ECO:0000313" key="20">
    <source>
        <dbReference type="EMBL" id="GEW64703.1"/>
    </source>
</evidence>
<feature type="region of interest" description="Disordered" evidence="15">
    <location>
        <begin position="1"/>
        <end position="50"/>
    </location>
</feature>
<protein>
    <recommendedName>
        <fullName evidence="21">Reverse transcriptase domain-containing protein</fullName>
    </recommendedName>
</protein>
<dbReference type="Pfam" id="PF24626">
    <property type="entry name" value="SH3_Tf2-1"/>
    <property type="match status" value="1"/>
</dbReference>
<dbReference type="PANTHER" id="PTHR37984">
    <property type="entry name" value="PROTEIN CBG26694"/>
    <property type="match status" value="1"/>
</dbReference>
<dbReference type="GO" id="GO:0003677">
    <property type="term" value="F:DNA binding"/>
    <property type="evidence" value="ECO:0007669"/>
    <property type="project" value="UniProtKB-KW"/>
</dbReference>
<feature type="region of interest" description="Disordered" evidence="15">
    <location>
        <begin position="771"/>
        <end position="793"/>
    </location>
</feature>
<keyword evidence="8" id="KW-0378">Hydrolase</keyword>
<evidence type="ECO:0000256" key="2">
    <source>
        <dbReference type="ARBA" id="ARBA00022679"/>
    </source>
</evidence>
<dbReference type="Gene3D" id="1.10.340.70">
    <property type="match status" value="1"/>
</dbReference>
<evidence type="ECO:0000259" key="19">
    <source>
        <dbReference type="Pfam" id="PF24626"/>
    </source>
</evidence>
<feature type="region of interest" description="Disordered" evidence="15">
    <location>
        <begin position="85"/>
        <end position="109"/>
    </location>
</feature>
<sequence length="939" mass="107519">MTTRNAGRRTAATRCGRTGGQAGRGGGMSGEQVGRVGGRTGDQGGRGNGANGGVNEVLDFSTVIAQQFQGLLPIIVTQVSDRISNQGINGSRNDNATDDNIQEDDRNANLGNGRNGCSYKEFVSCKSKEFDGKGGAVAYIRWVEKMEAIQDISGCGDNQKVKYSAGSLTGRALTWWNFKRLEAEFWSHSMVGACHAMYTDRFHELARMVAQTKPLTIQNAILKVRVLTGEEVRNGLLNRTGHFAKDYRAGTKMVNPLNARNPTVAREACYECGGTDYYKPAYTRGSSLGPEHCDGHTAKIVCHERVVRIPLPHGDMVWVYGERLEENVKRLMSAKAKEPKHEDITIVRNFSKSLSFGTTEMVELSNQLKELQDKGFIRPSSSPWGAPNRRPIRSTAIDLRSRYHQLRVHEDDIPKTAFRTRYGHFEFTVMPFSLTNAPAVFMDLMNQVCRPYLDKFVIVFIDDILIYSKTKEEHEMHLGLILDLPRKEKLYVKFSKCEFWLREVQFLGHVVNSNGIHIDPSKTEAVKNWEASKSPKKVRSFLGLIGYSQRFIANFDRLCNATVLALLDGPEDFVIYCDALCQGLGITPPMIWKSGTGCSGISLKIWRHYLYGLKCVIYTDHKSLQHIFNQKELNMRQRHWIELFSDYDCEIHYHHKMLRGLGESMERRSDGALYFMDRIWVPLTDKMYYDLRDIYRWPGMKKDIALYVSKCLTCSKVKAEHQRPSGLLQQPEISEWKWERIAMDFITKLLRTRQWIGPEIMQETTEKISQIKDQLKASRDRQKSYADKRRKPLDFNEGDHVPLKVSPWKGVVRFGKKGKLAPRFVRPFEISERIGPVAYRLRLPQELNNVHDTFHVSNLKKCLSDPTLHAPLEEIQVDAKFNFVKEPVEILEHEIKKLKRSRIPIVEVQWNSKRGLEYTWERGDQMKLKYPHLFSSSTS</sequence>
<comment type="caution">
    <text evidence="20">The sequence shown here is derived from an EMBL/GenBank/DDBJ whole genome shotgun (WGS) entry which is preliminary data.</text>
</comment>
<dbReference type="GO" id="GO:0004519">
    <property type="term" value="F:endonuclease activity"/>
    <property type="evidence" value="ECO:0007669"/>
    <property type="project" value="UniProtKB-KW"/>
</dbReference>
<keyword evidence="1" id="KW-0645">Protease</keyword>
<keyword evidence="14" id="KW-0233">DNA recombination</keyword>
<evidence type="ECO:0000256" key="15">
    <source>
        <dbReference type="SAM" id="MobiDB-lite"/>
    </source>
</evidence>
<dbReference type="Pfam" id="PF17917">
    <property type="entry name" value="RT_RNaseH"/>
    <property type="match status" value="1"/>
</dbReference>
<feature type="compositionally biased region" description="Gly residues" evidence="15">
    <location>
        <begin position="17"/>
        <end position="50"/>
    </location>
</feature>
<dbReference type="AlphaFoldDB" id="A0A699GWW0"/>
<feature type="compositionally biased region" description="Low complexity" evidence="15">
    <location>
        <begin position="1"/>
        <end position="16"/>
    </location>
</feature>